<dbReference type="EMBL" id="JARPRR010000011">
    <property type="protein sequence ID" value="MDG0954153.1"/>
    <property type="molecule type" value="Genomic_DNA"/>
</dbReference>
<sequence>MKKRRISTRNVEAIKENKLYDFDFQQAYDYFLSAKKSEGLREKTIISHEEHFRFF</sequence>
<comment type="caution">
    <text evidence="1">The sequence shown here is derived from an EMBL/GenBank/DDBJ whole genome shotgun (WGS) entry which is preliminary data.</text>
</comment>
<accession>A0AAJ1NML2</accession>
<protein>
    <submittedName>
        <fullName evidence="1">Uncharacterized protein</fullName>
    </submittedName>
</protein>
<evidence type="ECO:0000313" key="1">
    <source>
        <dbReference type="EMBL" id="MDG0954153.1"/>
    </source>
</evidence>
<organism evidence="1 2">
    <name type="scientific">Bacillus paranthracis</name>
    <dbReference type="NCBI Taxonomy" id="2026186"/>
    <lineage>
        <taxon>Bacteria</taxon>
        <taxon>Bacillati</taxon>
        <taxon>Bacillota</taxon>
        <taxon>Bacilli</taxon>
        <taxon>Bacillales</taxon>
        <taxon>Bacillaceae</taxon>
        <taxon>Bacillus</taxon>
        <taxon>Bacillus cereus group</taxon>
    </lineage>
</organism>
<dbReference type="Proteomes" id="UP001216801">
    <property type="component" value="Unassembled WGS sequence"/>
</dbReference>
<dbReference type="AlphaFoldDB" id="A0AAJ1NML2"/>
<dbReference type="RefSeq" id="WP_165444538.1">
    <property type="nucleotide sequence ID" value="NZ_JAQEBQ010000005.1"/>
</dbReference>
<gene>
    <name evidence="1" type="ORF">P6U19_16285</name>
</gene>
<proteinExistence type="predicted"/>
<reference evidence="1" key="1">
    <citation type="submission" date="2023-03" db="EMBL/GenBank/DDBJ databases">
        <title>Genetic diversity of Bacillus cereus sensu lato isolates from Slovenia.</title>
        <authorList>
            <person name="Abdelli M."/>
        </authorList>
    </citation>
    <scope>NUCLEOTIDE SEQUENCE</scope>
    <source>
        <strain evidence="1">SIBC39</strain>
    </source>
</reference>
<evidence type="ECO:0000313" key="2">
    <source>
        <dbReference type="Proteomes" id="UP001216801"/>
    </source>
</evidence>
<name>A0AAJ1NML2_9BACI</name>